<dbReference type="PANTHER" id="PTHR23150:SF19">
    <property type="entry name" value="FORMYLGLYCINE-GENERATING ENZYME"/>
    <property type="match status" value="1"/>
</dbReference>
<proteinExistence type="predicted"/>
<dbReference type="EMBL" id="JAAGWD010000005">
    <property type="protein sequence ID" value="NEM98398.1"/>
    <property type="molecule type" value="Genomic_DNA"/>
</dbReference>
<feature type="domain" description="Sulfatase-modifying factor enzyme-like" evidence="1">
    <location>
        <begin position="67"/>
        <end position="372"/>
    </location>
</feature>
<evidence type="ECO:0000313" key="3">
    <source>
        <dbReference type="Proteomes" id="UP000474777"/>
    </source>
</evidence>
<dbReference type="InterPro" id="IPR042095">
    <property type="entry name" value="SUMF_sf"/>
</dbReference>
<keyword evidence="3" id="KW-1185">Reference proteome</keyword>
<dbReference type="AlphaFoldDB" id="A0A6B3LX54"/>
<organism evidence="2 3">
    <name type="scientific">Pontibacter burrus</name>
    <dbReference type="NCBI Taxonomy" id="2704466"/>
    <lineage>
        <taxon>Bacteria</taxon>
        <taxon>Pseudomonadati</taxon>
        <taxon>Bacteroidota</taxon>
        <taxon>Cytophagia</taxon>
        <taxon>Cytophagales</taxon>
        <taxon>Hymenobacteraceae</taxon>
        <taxon>Pontibacter</taxon>
    </lineage>
</organism>
<dbReference type="Proteomes" id="UP000474777">
    <property type="component" value="Unassembled WGS sequence"/>
</dbReference>
<dbReference type="SUPFAM" id="SSF56436">
    <property type="entry name" value="C-type lectin-like"/>
    <property type="match status" value="1"/>
</dbReference>
<dbReference type="PANTHER" id="PTHR23150">
    <property type="entry name" value="SULFATASE MODIFYING FACTOR 1, 2"/>
    <property type="match status" value="1"/>
</dbReference>
<comment type="caution">
    <text evidence="2">The sequence shown here is derived from an EMBL/GenBank/DDBJ whole genome shotgun (WGS) entry which is preliminary data.</text>
</comment>
<dbReference type="Gene3D" id="3.90.1580.10">
    <property type="entry name" value="paralog of FGE (formylglycine-generating enzyme)"/>
    <property type="match status" value="1"/>
</dbReference>
<reference evidence="2 3" key="1">
    <citation type="submission" date="2020-02" db="EMBL/GenBank/DDBJ databases">
        <authorList>
            <person name="Kim M.K."/>
        </authorList>
    </citation>
    <scope>NUCLEOTIDE SEQUENCE [LARGE SCALE GENOMIC DNA]</scope>
    <source>
        <strain evidence="2 3">BT327</strain>
    </source>
</reference>
<sequence length="375" mass="41774">MVMSTKQAPFIFCSVLCLTVSCKQESALEEKTVVVDEARASCHESMPSRFTTTVKSDSIKKGEVSHEGMVWIKGGAFYMGAADTEGRQDEYPLHQVKVDGFWMDVTEVTNAQFASFVEATGYVTTAERVPEWEEIRKQLPPGTPKPADSLFVAASLVFTPPAHAITLQDARQWWSWTKGASWRHPQGPGSNLEGKEQHPVVHVSWDDAVAYATWAGKRLPTEAEWEFAARGGIENQPYPWGTEAIEKGKPKSNTWQGQFPNQNSNWDKHTGIASVSSYAPNAYGLYDMAGNVWEWCADWYDAEYYISLKEQVSYNPNGPARSNDPTEAYVPKKVMRGGSFLCNDSYCKGYRASARMKSSPDTGLEHTGFRCVSSL</sequence>
<dbReference type="Pfam" id="PF03781">
    <property type="entry name" value="FGE-sulfatase"/>
    <property type="match status" value="1"/>
</dbReference>
<dbReference type="InterPro" id="IPR005532">
    <property type="entry name" value="SUMF_dom"/>
</dbReference>
<evidence type="ECO:0000313" key="2">
    <source>
        <dbReference type="EMBL" id="NEM98398.1"/>
    </source>
</evidence>
<name>A0A6B3LX54_9BACT</name>
<dbReference type="InterPro" id="IPR016187">
    <property type="entry name" value="CTDL_fold"/>
</dbReference>
<gene>
    <name evidence="2" type="ORF">GXP69_11900</name>
</gene>
<protein>
    <submittedName>
        <fullName evidence="2">Formylglycine-generating enzyme family protein</fullName>
    </submittedName>
</protein>
<evidence type="ECO:0000259" key="1">
    <source>
        <dbReference type="Pfam" id="PF03781"/>
    </source>
</evidence>
<dbReference type="PROSITE" id="PS51257">
    <property type="entry name" value="PROKAR_LIPOPROTEIN"/>
    <property type="match status" value="1"/>
</dbReference>
<accession>A0A6B3LX54</accession>
<dbReference type="GO" id="GO:0120147">
    <property type="term" value="F:formylglycine-generating oxidase activity"/>
    <property type="evidence" value="ECO:0007669"/>
    <property type="project" value="TreeGrafter"/>
</dbReference>
<dbReference type="InterPro" id="IPR051043">
    <property type="entry name" value="Sulfatase_Mod_Factor_Kinase"/>
</dbReference>